<evidence type="ECO:0000313" key="3">
    <source>
        <dbReference type="EMBL" id="MFB9209408.1"/>
    </source>
</evidence>
<feature type="domain" description="SH3b" evidence="2">
    <location>
        <begin position="54"/>
        <end position="113"/>
    </location>
</feature>
<sequence length="208" mass="21762">MRTVPTSAALLAAMSGWLALAGLPAQAVPAGSAAVTTSTARPVSSCRYQPDHLRRGETIAVRSTPRRQGRVLGRLDAGSRPVTGGCSSRNGWLRVTTSTGAHGWASAHHLRKVPAGARTSTGIGAATRTNTCRYVVTGVRRAGHLNVRSGAGRRHHPIAVLRPGGDVVTGTCTGTRGWLRITTPTGAHGWAWNGYLRRSTAGAPRKPL</sequence>
<evidence type="ECO:0000313" key="4">
    <source>
        <dbReference type="Proteomes" id="UP001589647"/>
    </source>
</evidence>
<keyword evidence="4" id="KW-1185">Reference proteome</keyword>
<dbReference type="Proteomes" id="UP001589647">
    <property type="component" value="Unassembled WGS sequence"/>
</dbReference>
<feature type="chain" id="PRO_5047262788" evidence="1">
    <location>
        <begin position="28"/>
        <end position="208"/>
    </location>
</feature>
<name>A0ABV5IXV3_9ACTN</name>
<dbReference type="RefSeq" id="WP_189648310.1">
    <property type="nucleotide sequence ID" value="NZ_BMRC01000006.1"/>
</dbReference>
<protein>
    <submittedName>
        <fullName evidence="3">SH3 domain-containing protein</fullName>
    </submittedName>
</protein>
<keyword evidence="1" id="KW-0732">Signal</keyword>
<dbReference type="SMART" id="SM00287">
    <property type="entry name" value="SH3b"/>
    <property type="match status" value="2"/>
</dbReference>
<dbReference type="InterPro" id="IPR003646">
    <property type="entry name" value="SH3-like_bac-type"/>
</dbReference>
<reference evidence="3 4" key="1">
    <citation type="submission" date="2024-09" db="EMBL/GenBank/DDBJ databases">
        <authorList>
            <person name="Sun Q."/>
            <person name="Mori K."/>
        </authorList>
    </citation>
    <scope>NUCLEOTIDE SEQUENCE [LARGE SCALE GENOMIC DNA]</scope>
    <source>
        <strain evidence="3 4">CCM 3426</strain>
    </source>
</reference>
<gene>
    <name evidence="3" type="ORF">ACFFV7_50065</name>
</gene>
<feature type="signal peptide" evidence="1">
    <location>
        <begin position="1"/>
        <end position="27"/>
    </location>
</feature>
<accession>A0ABV5IXV3</accession>
<proteinExistence type="predicted"/>
<dbReference type="Gene3D" id="2.30.30.40">
    <property type="entry name" value="SH3 Domains"/>
    <property type="match status" value="2"/>
</dbReference>
<dbReference type="EMBL" id="JBHMEI010000104">
    <property type="protein sequence ID" value="MFB9209408.1"/>
    <property type="molecule type" value="Genomic_DNA"/>
</dbReference>
<dbReference type="Pfam" id="PF08239">
    <property type="entry name" value="SH3_3"/>
    <property type="match status" value="1"/>
</dbReference>
<organism evidence="3 4">
    <name type="scientific">Nonomuraea spiralis</name>
    <dbReference type="NCBI Taxonomy" id="46182"/>
    <lineage>
        <taxon>Bacteria</taxon>
        <taxon>Bacillati</taxon>
        <taxon>Actinomycetota</taxon>
        <taxon>Actinomycetes</taxon>
        <taxon>Streptosporangiales</taxon>
        <taxon>Streptosporangiaceae</taxon>
        <taxon>Nonomuraea</taxon>
    </lineage>
</organism>
<evidence type="ECO:0000256" key="1">
    <source>
        <dbReference type="SAM" id="SignalP"/>
    </source>
</evidence>
<comment type="caution">
    <text evidence="3">The sequence shown here is derived from an EMBL/GenBank/DDBJ whole genome shotgun (WGS) entry which is preliminary data.</text>
</comment>
<feature type="domain" description="SH3b" evidence="2">
    <location>
        <begin position="131"/>
        <end position="200"/>
    </location>
</feature>
<evidence type="ECO:0000259" key="2">
    <source>
        <dbReference type="SMART" id="SM00287"/>
    </source>
</evidence>